<name>A0A2G2YSS0_CAPAN</name>
<gene>
    <name evidence="2" type="ORF">T459_23558</name>
</gene>
<feature type="compositionally biased region" description="Acidic residues" evidence="1">
    <location>
        <begin position="9"/>
        <end position="18"/>
    </location>
</feature>
<evidence type="ECO:0000256" key="1">
    <source>
        <dbReference type="SAM" id="MobiDB-lite"/>
    </source>
</evidence>
<evidence type="ECO:0000313" key="3">
    <source>
        <dbReference type="Proteomes" id="UP000222542"/>
    </source>
</evidence>
<dbReference type="GO" id="GO:0045271">
    <property type="term" value="C:respiratory chain complex I"/>
    <property type="evidence" value="ECO:0000318"/>
    <property type="project" value="GO_Central"/>
</dbReference>
<dbReference type="PANTHER" id="PTHR13094:SF4">
    <property type="entry name" value="NADH DEHYDROGENASE [UBIQUINONE] 1 BETA SUBCOMPLEX SUBUNIT 10-A-LIKE"/>
    <property type="match status" value="1"/>
</dbReference>
<dbReference type="AlphaFoldDB" id="A0A2G2YSS0"/>
<dbReference type="PANTHER" id="PTHR13094">
    <property type="entry name" value="NADH-UBIQUINONE OXIDOREDUCTASE PDSW SUBUNIT"/>
    <property type="match status" value="1"/>
</dbReference>
<dbReference type="Gramene" id="PHT72773">
    <property type="protein sequence ID" value="PHT72773"/>
    <property type="gene ID" value="T459_23558"/>
</dbReference>
<comment type="caution">
    <text evidence="2">The sequence shown here is derived from an EMBL/GenBank/DDBJ whole genome shotgun (WGS) entry which is preliminary data.</text>
</comment>
<keyword evidence="3" id="KW-1185">Reference proteome</keyword>
<dbReference type="EMBL" id="AYRZ02000009">
    <property type="protein sequence ID" value="PHT72773.1"/>
    <property type="molecule type" value="Genomic_DNA"/>
</dbReference>
<organism evidence="2 3">
    <name type="scientific">Capsicum annuum</name>
    <name type="common">Capsicum pepper</name>
    <dbReference type="NCBI Taxonomy" id="4072"/>
    <lineage>
        <taxon>Eukaryota</taxon>
        <taxon>Viridiplantae</taxon>
        <taxon>Streptophyta</taxon>
        <taxon>Embryophyta</taxon>
        <taxon>Tracheophyta</taxon>
        <taxon>Spermatophyta</taxon>
        <taxon>Magnoliopsida</taxon>
        <taxon>eudicotyledons</taxon>
        <taxon>Gunneridae</taxon>
        <taxon>Pentapetalae</taxon>
        <taxon>asterids</taxon>
        <taxon>lamiids</taxon>
        <taxon>Solanales</taxon>
        <taxon>Solanaceae</taxon>
        <taxon>Solanoideae</taxon>
        <taxon>Capsiceae</taxon>
        <taxon>Capsicum</taxon>
    </lineage>
</organism>
<protein>
    <submittedName>
        <fullName evidence="2">NADH dehydrogenase [ubiquinone] 1 beta subcomplex subunit 10-B</fullName>
    </submittedName>
</protein>
<sequence length="98" mass="11748">MGRKKGVEFDEGAPDDFDPNNPYKDLVAFFEMRKHLVREKWVDIEKAKILREKLRWCCRIEGVNHLQKALLEVYVSFHENDDSWYGDHEYTDNKDDLT</sequence>
<accession>A0A2G2YSS0</accession>
<evidence type="ECO:0000313" key="2">
    <source>
        <dbReference type="EMBL" id="PHT72773.1"/>
    </source>
</evidence>
<proteinExistence type="predicted"/>
<dbReference type="STRING" id="4072.A0A2G2YSS0"/>
<reference evidence="2 3" key="1">
    <citation type="journal article" date="2014" name="Nat. Genet.">
        <title>Genome sequence of the hot pepper provides insights into the evolution of pungency in Capsicum species.</title>
        <authorList>
            <person name="Kim S."/>
            <person name="Park M."/>
            <person name="Yeom S.I."/>
            <person name="Kim Y.M."/>
            <person name="Lee J.M."/>
            <person name="Lee H.A."/>
            <person name="Seo E."/>
            <person name="Choi J."/>
            <person name="Cheong K."/>
            <person name="Kim K.T."/>
            <person name="Jung K."/>
            <person name="Lee G.W."/>
            <person name="Oh S.K."/>
            <person name="Bae C."/>
            <person name="Kim S.B."/>
            <person name="Lee H.Y."/>
            <person name="Kim S.Y."/>
            <person name="Kim M.S."/>
            <person name="Kang B.C."/>
            <person name="Jo Y.D."/>
            <person name="Yang H.B."/>
            <person name="Jeong H.J."/>
            <person name="Kang W.H."/>
            <person name="Kwon J.K."/>
            <person name="Shin C."/>
            <person name="Lim J.Y."/>
            <person name="Park J.H."/>
            <person name="Huh J.H."/>
            <person name="Kim J.S."/>
            <person name="Kim B.D."/>
            <person name="Cohen O."/>
            <person name="Paran I."/>
            <person name="Suh M.C."/>
            <person name="Lee S.B."/>
            <person name="Kim Y.K."/>
            <person name="Shin Y."/>
            <person name="Noh S.J."/>
            <person name="Park J."/>
            <person name="Seo Y.S."/>
            <person name="Kwon S.Y."/>
            <person name="Kim H.A."/>
            <person name="Park J.M."/>
            <person name="Kim H.J."/>
            <person name="Choi S.B."/>
            <person name="Bosland P.W."/>
            <person name="Reeves G."/>
            <person name="Jo S.H."/>
            <person name="Lee B.W."/>
            <person name="Cho H.T."/>
            <person name="Choi H.S."/>
            <person name="Lee M.S."/>
            <person name="Yu Y."/>
            <person name="Do Choi Y."/>
            <person name="Park B.S."/>
            <person name="van Deynze A."/>
            <person name="Ashrafi H."/>
            <person name="Hill T."/>
            <person name="Kim W.T."/>
            <person name="Pai H.S."/>
            <person name="Ahn H.K."/>
            <person name="Yeam I."/>
            <person name="Giovannoni J.J."/>
            <person name="Rose J.K."/>
            <person name="Sorensen I."/>
            <person name="Lee S.J."/>
            <person name="Kim R.W."/>
            <person name="Choi I.Y."/>
            <person name="Choi B.S."/>
            <person name="Lim J.S."/>
            <person name="Lee Y.H."/>
            <person name="Choi D."/>
        </authorList>
    </citation>
    <scope>NUCLEOTIDE SEQUENCE [LARGE SCALE GENOMIC DNA]</scope>
    <source>
        <strain evidence="3">cv. CM334</strain>
    </source>
</reference>
<feature type="region of interest" description="Disordered" evidence="1">
    <location>
        <begin position="1"/>
        <end position="20"/>
    </location>
</feature>
<dbReference type="Proteomes" id="UP000222542">
    <property type="component" value="Unassembled WGS sequence"/>
</dbReference>
<dbReference type="InterPro" id="IPR039993">
    <property type="entry name" value="NDUFB10"/>
</dbReference>
<reference evidence="2 3" key="2">
    <citation type="journal article" date="2017" name="Genome Biol.">
        <title>New reference genome sequences of hot pepper reveal the massive evolution of plant disease-resistance genes by retroduplication.</title>
        <authorList>
            <person name="Kim S."/>
            <person name="Park J."/>
            <person name="Yeom S.I."/>
            <person name="Kim Y.M."/>
            <person name="Seo E."/>
            <person name="Kim K.T."/>
            <person name="Kim M.S."/>
            <person name="Lee J.M."/>
            <person name="Cheong K."/>
            <person name="Shin H.S."/>
            <person name="Kim S.B."/>
            <person name="Han K."/>
            <person name="Lee J."/>
            <person name="Park M."/>
            <person name="Lee H.A."/>
            <person name="Lee H.Y."/>
            <person name="Lee Y."/>
            <person name="Oh S."/>
            <person name="Lee J.H."/>
            <person name="Choi E."/>
            <person name="Choi E."/>
            <person name="Lee S.E."/>
            <person name="Jeon J."/>
            <person name="Kim H."/>
            <person name="Choi G."/>
            <person name="Song H."/>
            <person name="Lee J."/>
            <person name="Lee S.C."/>
            <person name="Kwon J.K."/>
            <person name="Lee H.Y."/>
            <person name="Koo N."/>
            <person name="Hong Y."/>
            <person name="Kim R.W."/>
            <person name="Kang W.H."/>
            <person name="Huh J.H."/>
            <person name="Kang B.C."/>
            <person name="Yang T.J."/>
            <person name="Lee Y.H."/>
            <person name="Bennetzen J.L."/>
            <person name="Choi D."/>
        </authorList>
    </citation>
    <scope>NUCLEOTIDE SEQUENCE [LARGE SCALE GENOMIC DNA]</scope>
    <source>
        <strain evidence="3">cv. CM334</strain>
    </source>
</reference>